<keyword evidence="2" id="KW-1185">Reference proteome</keyword>
<organism evidence="1 2">
    <name type="scientific">Methanolobus sediminis</name>
    <dbReference type="NCBI Taxonomy" id="3072978"/>
    <lineage>
        <taxon>Archaea</taxon>
        <taxon>Methanobacteriati</taxon>
        <taxon>Methanobacteriota</taxon>
        <taxon>Stenosarchaea group</taxon>
        <taxon>Methanomicrobia</taxon>
        <taxon>Methanosarcinales</taxon>
        <taxon>Methanosarcinaceae</taxon>
        <taxon>Methanolobus</taxon>
    </lineage>
</organism>
<proteinExistence type="predicted"/>
<name>A0AA51UMW2_9EURY</name>
<dbReference type="Proteomes" id="UP001182908">
    <property type="component" value="Chromosome"/>
</dbReference>
<dbReference type="KEGG" id="mseb:RE474_00500"/>
<sequence length="67" mass="7642">MKAWNVVLLYMQLICLRTINNDFGEKIRAGDIIDASNKDSIVDKKKTGIKNNMVDFINHIFTNVADN</sequence>
<accession>A0AA51UMW2</accession>
<evidence type="ECO:0000313" key="2">
    <source>
        <dbReference type="Proteomes" id="UP001182908"/>
    </source>
</evidence>
<gene>
    <name evidence="1" type="ORF">RE474_00500</name>
</gene>
<evidence type="ECO:0000313" key="1">
    <source>
        <dbReference type="EMBL" id="WMW25231.1"/>
    </source>
</evidence>
<reference evidence="1 2" key="1">
    <citation type="submission" date="2023-08" db="EMBL/GenBank/DDBJ databases">
        <title>Methanolobus mangrovi sp. nov. and Methanolobus sediminis sp. nov, two novel methylotrophic methanogens isolated from mangrove sediments in China.</title>
        <authorList>
            <person name="Zhou J."/>
        </authorList>
    </citation>
    <scope>NUCLEOTIDE SEQUENCE [LARGE SCALE GENOMIC DNA]</scope>
    <source>
        <strain evidence="1 2">FTZ6</strain>
    </source>
</reference>
<dbReference type="AlphaFoldDB" id="A0AA51UMW2"/>
<dbReference type="RefSeq" id="WP_309311038.1">
    <property type="nucleotide sequence ID" value="NZ_CP133592.1"/>
</dbReference>
<protein>
    <submittedName>
        <fullName evidence="1">Uncharacterized protein</fullName>
    </submittedName>
</protein>
<dbReference type="EMBL" id="CP133592">
    <property type="protein sequence ID" value="WMW25231.1"/>
    <property type="molecule type" value="Genomic_DNA"/>
</dbReference>
<dbReference type="GeneID" id="84231151"/>